<evidence type="ECO:0000259" key="2">
    <source>
        <dbReference type="PROSITE" id="PS50888"/>
    </source>
</evidence>
<dbReference type="GO" id="GO:0046983">
    <property type="term" value="F:protein dimerization activity"/>
    <property type="evidence" value="ECO:0007669"/>
    <property type="project" value="InterPro"/>
</dbReference>
<dbReference type="SUPFAM" id="SSF47459">
    <property type="entry name" value="HLH, helix-loop-helix DNA-binding domain"/>
    <property type="match status" value="1"/>
</dbReference>
<protein>
    <submittedName>
        <fullName evidence="3">13089_t:CDS:1</fullName>
    </submittedName>
</protein>
<keyword evidence="4" id="KW-1185">Reference proteome</keyword>
<dbReference type="Proteomes" id="UP000789831">
    <property type="component" value="Unassembled WGS sequence"/>
</dbReference>
<dbReference type="Gene3D" id="4.10.280.10">
    <property type="entry name" value="Helix-loop-helix DNA-binding domain"/>
    <property type="match status" value="1"/>
</dbReference>
<dbReference type="InterPro" id="IPR052099">
    <property type="entry name" value="Regulatory_TF_Diverse"/>
</dbReference>
<dbReference type="InterPro" id="IPR011598">
    <property type="entry name" value="bHLH_dom"/>
</dbReference>
<dbReference type="Pfam" id="PF00010">
    <property type="entry name" value="HLH"/>
    <property type="match status" value="1"/>
</dbReference>
<dbReference type="PROSITE" id="PS50888">
    <property type="entry name" value="BHLH"/>
    <property type="match status" value="1"/>
</dbReference>
<comment type="caution">
    <text evidence="3">The sequence shown here is derived from an EMBL/GenBank/DDBJ whole genome shotgun (WGS) entry which is preliminary data.</text>
</comment>
<organism evidence="3 4">
    <name type="scientific">Ambispora gerdemannii</name>
    <dbReference type="NCBI Taxonomy" id="144530"/>
    <lineage>
        <taxon>Eukaryota</taxon>
        <taxon>Fungi</taxon>
        <taxon>Fungi incertae sedis</taxon>
        <taxon>Mucoromycota</taxon>
        <taxon>Glomeromycotina</taxon>
        <taxon>Glomeromycetes</taxon>
        <taxon>Archaeosporales</taxon>
        <taxon>Ambisporaceae</taxon>
        <taxon>Ambispora</taxon>
    </lineage>
</organism>
<feature type="region of interest" description="Disordered" evidence="1">
    <location>
        <begin position="160"/>
        <end position="199"/>
    </location>
</feature>
<dbReference type="EMBL" id="CAJVPL010000688">
    <property type="protein sequence ID" value="CAG8521520.1"/>
    <property type="molecule type" value="Genomic_DNA"/>
</dbReference>
<dbReference type="InterPro" id="IPR036638">
    <property type="entry name" value="HLH_DNA-bd_sf"/>
</dbReference>
<feature type="domain" description="BHLH" evidence="2">
    <location>
        <begin position="345"/>
        <end position="393"/>
    </location>
</feature>
<evidence type="ECO:0000313" key="3">
    <source>
        <dbReference type="EMBL" id="CAG8521520.1"/>
    </source>
</evidence>
<dbReference type="PANTHER" id="PTHR47336:SF2">
    <property type="entry name" value="TRANSCRIPTION FACTOR HMS1-RELATED"/>
    <property type="match status" value="1"/>
</dbReference>
<feature type="compositionally biased region" description="Polar residues" evidence="1">
    <location>
        <begin position="177"/>
        <end position="199"/>
    </location>
</feature>
<proteinExistence type="predicted"/>
<dbReference type="SMART" id="SM00353">
    <property type="entry name" value="HLH"/>
    <property type="match status" value="1"/>
</dbReference>
<dbReference type="OrthoDB" id="2133190at2759"/>
<dbReference type="PANTHER" id="PTHR47336">
    <property type="entry name" value="TRANSCRIPTION FACTOR HMS1-RELATED"/>
    <property type="match status" value="1"/>
</dbReference>
<sequence length="1030" mass="115683">MYESNPTLSALPMQSTNEIQNLMYDYFDNEYTAPGTDFDAQIQALFANNGAELIPSSNFTNLQWEYDNESASSPENASIFTPEMFSLSSPESFAQIHSPLSYTTGDDYESMSPPPLNNNLIEFANSNDQLMTDFGYQLFPTKMEFASENVRKRQTIGEGDAIFDEGEHENTKKKQRNSNADQYTKKISLNNNNNPSFLSNTEQLIKDEPVDQTSTNTTTNSYAQNLIMCLADGIATNITGTQNIVVPGSPTISPAQLSSDNYEESTLLAFDQDVWPSTTSATSATHSVSSQPNYVKSLNPTALQNGASLSLPSQDEINTTATIGSTQNTNTSSPATLNNTVTKLPITRLKPPVERRYRNNINDRINDLKNVVPALCHLKTTILRKATEYINYLKKNNQQLKVENDLLKKIVEDLPGGIELYHSYFSTSVKPSIAEPHLNEPSSSLRDTRSRAFMALFMFVTFFTSPSQHGHDHSIGSHQHEPARALGLSSNENIVENAPPTGFFVNGGTLTIDIWYLARMFTFLLCIIYILRPSFLSSHPSRAKDLNQVITSILAAKNKSAKELYRSLSKLISPYPTNSVELFFGFITESLKMLTRWRTFGGSVSQNMESEISLWGRLGEVELCGGNEKVSRLSILYTTLRTVNLLEAANINISSSLCVLSPSRIYANAAIQCFIGFHSFPYIAQKTAAHFWQKAKNCKGHNGTEEKWFEVALTSDQTTDIWKGVVDQISKLAFQKGQISKNADEEEIITPTIPLYKISDAQTLFQLKDAYYNFISEQYGKKKNNKGHSFSFAELLRMSSQTSVTHWYTLVGYALATFSRKDNVAGLDIINQLKIFTKNAGISNNKQILEMGLLSYALLMYGKIEASTRFADNAYAAIVKRNQAEKIVSENSTHSEDHENDNDELYKIERDIHDLAEFCVGRIVLEARILNWKVMEELSLQNKDVVIPEVLDIKRLKPGVRRWLLYLRRLVNNEIFNGIAKTRRECLKQFHALTYIVGGLEEIEDSGFECDDRGKIEKRAAQAWQALKKS</sequence>
<evidence type="ECO:0000313" key="4">
    <source>
        <dbReference type="Proteomes" id="UP000789831"/>
    </source>
</evidence>
<evidence type="ECO:0000256" key="1">
    <source>
        <dbReference type="SAM" id="MobiDB-lite"/>
    </source>
</evidence>
<name>A0A9N9A8H5_9GLOM</name>
<reference evidence="3" key="1">
    <citation type="submission" date="2021-06" db="EMBL/GenBank/DDBJ databases">
        <authorList>
            <person name="Kallberg Y."/>
            <person name="Tangrot J."/>
            <person name="Rosling A."/>
        </authorList>
    </citation>
    <scope>NUCLEOTIDE SEQUENCE</scope>
    <source>
        <strain evidence="3">MT106</strain>
    </source>
</reference>
<accession>A0A9N9A8H5</accession>
<dbReference type="AlphaFoldDB" id="A0A9N9A8H5"/>
<gene>
    <name evidence="3" type="ORF">AGERDE_LOCUS5262</name>
</gene>